<reference evidence="2" key="1">
    <citation type="submission" date="2023-07" db="EMBL/GenBank/DDBJ databases">
        <authorList>
            <consortium name="AG Swart"/>
            <person name="Singh M."/>
            <person name="Singh A."/>
            <person name="Seah K."/>
            <person name="Emmerich C."/>
        </authorList>
    </citation>
    <scope>NUCLEOTIDE SEQUENCE</scope>
    <source>
        <strain evidence="2">DP1</strain>
    </source>
</reference>
<evidence type="ECO:0000313" key="3">
    <source>
        <dbReference type="Proteomes" id="UP001295684"/>
    </source>
</evidence>
<evidence type="ECO:0000256" key="1">
    <source>
        <dbReference type="SAM" id="Coils"/>
    </source>
</evidence>
<gene>
    <name evidence="2" type="ORF">ECRASSUSDP1_LOCUS8476</name>
</gene>
<keyword evidence="3" id="KW-1185">Reference proteome</keyword>
<organism evidence="2 3">
    <name type="scientific">Euplotes crassus</name>
    <dbReference type="NCBI Taxonomy" id="5936"/>
    <lineage>
        <taxon>Eukaryota</taxon>
        <taxon>Sar</taxon>
        <taxon>Alveolata</taxon>
        <taxon>Ciliophora</taxon>
        <taxon>Intramacronucleata</taxon>
        <taxon>Spirotrichea</taxon>
        <taxon>Hypotrichia</taxon>
        <taxon>Euplotida</taxon>
        <taxon>Euplotidae</taxon>
        <taxon>Moneuplotes</taxon>
    </lineage>
</organism>
<dbReference type="Proteomes" id="UP001295684">
    <property type="component" value="Unassembled WGS sequence"/>
</dbReference>
<evidence type="ECO:0000313" key="2">
    <source>
        <dbReference type="EMBL" id="CAI2367198.1"/>
    </source>
</evidence>
<feature type="coiled-coil region" evidence="1">
    <location>
        <begin position="44"/>
        <end position="78"/>
    </location>
</feature>
<comment type="caution">
    <text evidence="2">The sequence shown here is derived from an EMBL/GenBank/DDBJ whole genome shotgun (WGS) entry which is preliminary data.</text>
</comment>
<dbReference type="AlphaFoldDB" id="A0AAD1XCW9"/>
<dbReference type="EMBL" id="CAMPGE010008294">
    <property type="protein sequence ID" value="CAI2367198.1"/>
    <property type="molecule type" value="Genomic_DNA"/>
</dbReference>
<proteinExistence type="predicted"/>
<keyword evidence="1" id="KW-0175">Coiled coil</keyword>
<accession>A0AAD1XCW9</accession>
<protein>
    <submittedName>
        <fullName evidence="2">Uncharacterized protein</fullName>
    </submittedName>
</protein>
<sequence length="440" mass="51141">MNRGSKIREDKKIIGGDEDSMQTKAYLEKAEYYKKATSYLGSECEKQRRVIQKLKKKIEEAEEDNSFYERQITEERSKKVSSQIKEYVTFIQDAQRLFGIDKIPASILDDEENISQNIEPEKSTGINMMDVYKNIGRSRPTTGYINQRVQLSQSSEAASRFDYGASRANDEIMSLNNYGFSQRNIQSAIPRVKTKTCYRRESIKRKTDKNMRHGKFSKFLDYLLEIKNDSQNTTADEISSVMKTNESSYHKIPKKIGMRNMSAPGRPRKRPTKEQISDYIIMTIAKEAENYFKLDTMRKQRIRDSLADKLFSEKKKIDRFKGTKSMRYNARKDPLLQRSVVINELEKAIMIVSEEMMQRRIKTSISNSKSKNVDVKQIQSQHLSNIGESFFKSSDKRKILRLFCNSESIKEMIEAYSKGESESLVFLKPGMKDELVNNPE</sequence>
<name>A0AAD1XCW9_EUPCR</name>